<dbReference type="RefSeq" id="WP_194563590.1">
    <property type="nucleotide sequence ID" value="NZ_JADKPV010000008.1"/>
</dbReference>
<accession>A0A8J7KD14</accession>
<dbReference type="PANTHER" id="PTHR43279:SF1">
    <property type="entry name" value="CATECHOL-2,3-DIOXYGENASE"/>
    <property type="match status" value="1"/>
</dbReference>
<dbReference type="EMBL" id="JADKPV010000008">
    <property type="protein sequence ID" value="MBF4502102.1"/>
    <property type="molecule type" value="Genomic_DNA"/>
</dbReference>
<gene>
    <name evidence="2" type="ORF">IRY55_12105</name>
</gene>
<evidence type="ECO:0000313" key="2">
    <source>
        <dbReference type="EMBL" id="MBF4502102.1"/>
    </source>
</evidence>
<dbReference type="PROSITE" id="PS51819">
    <property type="entry name" value="VOC"/>
    <property type="match status" value="2"/>
</dbReference>
<keyword evidence="3" id="KW-1185">Reference proteome</keyword>
<evidence type="ECO:0000313" key="3">
    <source>
        <dbReference type="Proteomes" id="UP000622653"/>
    </source>
</evidence>
<protein>
    <submittedName>
        <fullName evidence="2">VOC family protein</fullName>
    </submittedName>
</protein>
<feature type="domain" description="VOC" evidence="1">
    <location>
        <begin position="11"/>
        <end position="126"/>
    </location>
</feature>
<name>A0A8J7KD14_9BACL</name>
<dbReference type="AlphaFoldDB" id="A0A8J7KD14"/>
<dbReference type="Pfam" id="PF00903">
    <property type="entry name" value="Glyoxalase"/>
    <property type="match status" value="2"/>
</dbReference>
<feature type="domain" description="VOC" evidence="1">
    <location>
        <begin position="168"/>
        <end position="280"/>
    </location>
</feature>
<reference evidence="2" key="1">
    <citation type="submission" date="2020-11" db="EMBL/GenBank/DDBJ databases">
        <title>Multidrug resistant novel bacterium Savagea serpentis sp. nov., isolated from the scats of a vine snake (Ahaetulla nasuta).</title>
        <authorList>
            <person name="Venkata Ramana V."/>
            <person name="Vikas Patil S."/>
            <person name="Yogita Lugani V."/>
        </authorList>
    </citation>
    <scope>NUCLEOTIDE SEQUENCE</scope>
    <source>
        <strain evidence="2">SN6</strain>
    </source>
</reference>
<evidence type="ECO:0000259" key="1">
    <source>
        <dbReference type="PROSITE" id="PS51819"/>
    </source>
</evidence>
<organism evidence="2 3">
    <name type="scientific">Savagea serpentis</name>
    <dbReference type="NCBI Taxonomy" id="2785297"/>
    <lineage>
        <taxon>Bacteria</taxon>
        <taxon>Bacillati</taxon>
        <taxon>Bacillota</taxon>
        <taxon>Bacilli</taxon>
        <taxon>Bacillales</taxon>
        <taxon>Caryophanaceae</taxon>
        <taxon>Savagea</taxon>
    </lineage>
</organism>
<sequence length="280" mass="31164">MKNFHTGEATFISHVHLNVSDLTKMVQFYENVIGLHVLEQSANTAMLGVGEEAFLTLHAPEAVKPKQHRETGLYHFAILVPTARDLGVVLRHFINLKIPLGAADHIVSEALYLSDPEGNGIEIYADIDSDMWTWESGYVTMSTLKLDHAQLLQLSEGEAWNGLPEGTKMGHLHLHVSQLEDARQFYETLGFQVVAELPTALFMSTEGYHHHIAVNVWNGTNIPTPASETIGLRGAVMQFKNNEALEEAVQRLREADFSVSTAQNGYEVKDPSGNMYWLKG</sequence>
<dbReference type="Gene3D" id="3.10.180.10">
    <property type="entry name" value="2,3-Dihydroxybiphenyl 1,2-Dioxygenase, domain 1"/>
    <property type="match status" value="2"/>
</dbReference>
<dbReference type="CDD" id="cd07255">
    <property type="entry name" value="VOC_BsCatE_like_N"/>
    <property type="match status" value="1"/>
</dbReference>
<dbReference type="InterPro" id="IPR037523">
    <property type="entry name" value="VOC_core"/>
</dbReference>
<dbReference type="PANTHER" id="PTHR43279">
    <property type="entry name" value="CATECHOL-2,3-DIOXYGENASE"/>
    <property type="match status" value="1"/>
</dbReference>
<comment type="caution">
    <text evidence="2">The sequence shown here is derived from an EMBL/GenBank/DDBJ whole genome shotgun (WGS) entry which is preliminary data.</text>
</comment>
<dbReference type="Proteomes" id="UP000622653">
    <property type="component" value="Unassembled WGS sequence"/>
</dbReference>
<dbReference type="InterPro" id="IPR029068">
    <property type="entry name" value="Glyas_Bleomycin-R_OHBP_Dase"/>
</dbReference>
<dbReference type="InterPro" id="IPR004360">
    <property type="entry name" value="Glyas_Fos-R_dOase_dom"/>
</dbReference>
<proteinExistence type="predicted"/>
<dbReference type="SUPFAM" id="SSF54593">
    <property type="entry name" value="Glyoxalase/Bleomycin resistance protein/Dihydroxybiphenyl dioxygenase"/>
    <property type="match status" value="2"/>
</dbReference>